<organism evidence="4 5">
    <name type="scientific">Elizabethkingia anophelis</name>
    <dbReference type="NCBI Taxonomy" id="1117645"/>
    <lineage>
        <taxon>Bacteria</taxon>
        <taxon>Pseudomonadati</taxon>
        <taxon>Bacteroidota</taxon>
        <taxon>Flavobacteriia</taxon>
        <taxon>Flavobacteriales</taxon>
        <taxon>Weeksellaceae</taxon>
        <taxon>Elizabethkingia</taxon>
    </lineage>
</organism>
<dbReference type="InterPro" id="IPR036397">
    <property type="entry name" value="RNaseH_sf"/>
</dbReference>
<evidence type="ECO:0000256" key="2">
    <source>
        <dbReference type="SAM" id="MobiDB-lite"/>
    </source>
</evidence>
<dbReference type="RefSeq" id="WP_069214503.1">
    <property type="nucleotide sequence ID" value="NZ_UFYD01000001.1"/>
</dbReference>
<dbReference type="NCBIfam" id="NF033546">
    <property type="entry name" value="transpos_IS21"/>
    <property type="match status" value="1"/>
</dbReference>
<proteinExistence type="inferred from homology"/>
<accession>A0A7Z7LZ45</accession>
<dbReference type="PANTHER" id="PTHR35004">
    <property type="entry name" value="TRANSPOSASE RV3428C-RELATED"/>
    <property type="match status" value="1"/>
</dbReference>
<dbReference type="EMBL" id="UFYD01000001">
    <property type="protein sequence ID" value="STD11555.1"/>
    <property type="molecule type" value="Genomic_DNA"/>
</dbReference>
<dbReference type="GO" id="GO:0003676">
    <property type="term" value="F:nucleic acid binding"/>
    <property type="evidence" value="ECO:0007669"/>
    <property type="project" value="InterPro"/>
</dbReference>
<dbReference type="Pfam" id="PF22483">
    <property type="entry name" value="Mu-transpos_C_2"/>
    <property type="match status" value="1"/>
</dbReference>
<gene>
    <name evidence="4" type="ORF">NCTC10588_03435</name>
</gene>
<dbReference type="Gene3D" id="3.30.420.10">
    <property type="entry name" value="Ribonuclease H-like superfamily/Ribonuclease H"/>
    <property type="match status" value="1"/>
</dbReference>
<comment type="similarity">
    <text evidence="1">Belongs to the transposase IS21/IS408/IS1162 family.</text>
</comment>
<evidence type="ECO:0000256" key="1">
    <source>
        <dbReference type="ARBA" id="ARBA00009277"/>
    </source>
</evidence>
<dbReference type="InterPro" id="IPR012337">
    <property type="entry name" value="RNaseH-like_sf"/>
</dbReference>
<dbReference type="PANTHER" id="PTHR35004:SF8">
    <property type="entry name" value="TRANSPOSASE RV3428C-RELATED"/>
    <property type="match status" value="1"/>
</dbReference>
<comment type="caution">
    <text evidence="4">The sequence shown here is derived from an EMBL/GenBank/DDBJ whole genome shotgun (WGS) entry which is preliminary data.</text>
</comment>
<dbReference type="InterPro" id="IPR054353">
    <property type="entry name" value="IstA-like_C"/>
</dbReference>
<dbReference type="Proteomes" id="UP000254876">
    <property type="component" value="Unassembled WGS sequence"/>
</dbReference>
<dbReference type="InterPro" id="IPR001584">
    <property type="entry name" value="Integrase_cat-core"/>
</dbReference>
<protein>
    <submittedName>
        <fullName evidence="4">Transposase and inactivated derivatives</fullName>
    </submittedName>
</protein>
<evidence type="ECO:0000313" key="4">
    <source>
        <dbReference type="EMBL" id="STD11555.1"/>
    </source>
</evidence>
<evidence type="ECO:0000259" key="3">
    <source>
        <dbReference type="PROSITE" id="PS50994"/>
    </source>
</evidence>
<dbReference type="SUPFAM" id="SSF53098">
    <property type="entry name" value="Ribonuclease H-like"/>
    <property type="match status" value="1"/>
</dbReference>
<feature type="domain" description="Integrase catalytic" evidence="3">
    <location>
        <begin position="129"/>
        <end position="316"/>
    </location>
</feature>
<feature type="region of interest" description="Disordered" evidence="2">
    <location>
        <begin position="497"/>
        <end position="517"/>
    </location>
</feature>
<name>A0A7Z7LZ45_9FLAO</name>
<sequence length="517" mass="60663">MANTLTDMSKIRKVIKLYSKGSSKLFISTYLSLSRNTVKKYISLFEASGKTKEEILSKSDSELELFFSGGKEDAVSPKLQELYDYFPKMERELKKVGVTIHHLWESYIAQHSHGFKSSQFRHQYRIWSNRVNPVMHMHHKCGDKMYVDYAGKPLYIIDKTNGESREVQFFVALLGGSQYTYAEATLSQQKEDFVYSVERAIRYFQGVPAAIVPDNLKSAVIKSSRFEPTLNETLSDLAEHYETTILPARAYKPRDKSLVEGAVKILYRRIYANIKDQQFFNLEELNQEIWDLLDAHNNRKLTARPYSRRELFLEDEQPTLRPLPTTYFEIKYQSFATVMQNGHVHLSRDKNYYSVPYPYIKKKVKLLYTSSTVEIYYKYNRIALHKRNYKPYVYTTTSEHLASTHRFVAEWSAERFMDWAKSIDTAVGEYILHIIESRNHPEQAYKSCLGILNLEKKVGKARLIKACKRGLEYEIYSYKSIQKILENNLDHMDYDTEDQSQQELPEHSNIRGKQYYN</sequence>
<dbReference type="PROSITE" id="PS50994">
    <property type="entry name" value="INTEGRASE"/>
    <property type="match status" value="1"/>
</dbReference>
<dbReference type="GO" id="GO:0015074">
    <property type="term" value="P:DNA integration"/>
    <property type="evidence" value="ECO:0007669"/>
    <property type="project" value="InterPro"/>
</dbReference>
<evidence type="ECO:0000313" key="5">
    <source>
        <dbReference type="Proteomes" id="UP000254876"/>
    </source>
</evidence>
<dbReference type="AlphaFoldDB" id="A0A7Z7LZ45"/>
<reference evidence="4 5" key="1">
    <citation type="submission" date="2018-06" db="EMBL/GenBank/DDBJ databases">
        <authorList>
            <consortium name="Pathogen Informatics"/>
            <person name="Doyle S."/>
        </authorList>
    </citation>
    <scope>NUCLEOTIDE SEQUENCE [LARGE SCALE GENOMIC DNA]</scope>
    <source>
        <strain evidence="4 5">NCTC10588</strain>
    </source>
</reference>